<name>A0A0E9NJM4_SAICN</name>
<protein>
    <recommendedName>
        <fullName evidence="1">F-box domain-containing protein</fullName>
    </recommendedName>
</protein>
<dbReference type="Proteomes" id="UP000033140">
    <property type="component" value="Unassembled WGS sequence"/>
</dbReference>
<dbReference type="AlphaFoldDB" id="A0A0E9NJM4"/>
<dbReference type="SUPFAM" id="SSF81383">
    <property type="entry name" value="F-box domain"/>
    <property type="match status" value="1"/>
</dbReference>
<accession>A0A0E9NJM4</accession>
<dbReference type="InterPro" id="IPR036047">
    <property type="entry name" value="F-box-like_dom_sf"/>
</dbReference>
<dbReference type="PROSITE" id="PS50181">
    <property type="entry name" value="FBOX"/>
    <property type="match status" value="1"/>
</dbReference>
<comment type="caution">
    <text evidence="2">The sequence shown here is derived from an EMBL/GenBank/DDBJ whole genome shotgun (WGS) entry which is preliminary data.</text>
</comment>
<reference evidence="2 3" key="3">
    <citation type="journal article" date="2015" name="Genome Announc.">
        <title>Draft Genome Sequence of the Archiascomycetous Yeast Saitoella complicata.</title>
        <authorList>
            <person name="Yamauchi K."/>
            <person name="Kondo S."/>
            <person name="Hamamoto M."/>
            <person name="Takahashi Y."/>
            <person name="Ogura Y."/>
            <person name="Hayashi T."/>
            <person name="Nishida H."/>
        </authorList>
    </citation>
    <scope>NUCLEOTIDE SEQUENCE [LARGE SCALE GENOMIC DNA]</scope>
    <source>
        <strain evidence="2 3">NRRL Y-17804</strain>
    </source>
</reference>
<evidence type="ECO:0000313" key="3">
    <source>
        <dbReference type="Proteomes" id="UP000033140"/>
    </source>
</evidence>
<dbReference type="Gene3D" id="1.20.1280.50">
    <property type="match status" value="1"/>
</dbReference>
<dbReference type="OrthoDB" id="28868at2759"/>
<organism evidence="2 3">
    <name type="scientific">Saitoella complicata (strain BCRC 22490 / CBS 7301 / JCM 7358 / NBRC 10748 / NRRL Y-17804)</name>
    <dbReference type="NCBI Taxonomy" id="698492"/>
    <lineage>
        <taxon>Eukaryota</taxon>
        <taxon>Fungi</taxon>
        <taxon>Dikarya</taxon>
        <taxon>Ascomycota</taxon>
        <taxon>Taphrinomycotina</taxon>
        <taxon>Taphrinomycotina incertae sedis</taxon>
        <taxon>Saitoella</taxon>
    </lineage>
</organism>
<dbReference type="SMART" id="SM00256">
    <property type="entry name" value="FBOX"/>
    <property type="match status" value="1"/>
</dbReference>
<dbReference type="RefSeq" id="XP_019025662.1">
    <property type="nucleotide sequence ID" value="XM_019166393.1"/>
</dbReference>
<dbReference type="InterPro" id="IPR001810">
    <property type="entry name" value="F-box_dom"/>
</dbReference>
<evidence type="ECO:0000259" key="1">
    <source>
        <dbReference type="PROSITE" id="PS50181"/>
    </source>
</evidence>
<reference evidence="2 3" key="2">
    <citation type="journal article" date="2014" name="J. Gen. Appl. Microbiol.">
        <title>The early diverging ascomycetous budding yeast Saitoella complicata has three histone deacetylases belonging to the Clr6, Hos2, and Rpd3 lineages.</title>
        <authorList>
            <person name="Nishida H."/>
            <person name="Matsumoto T."/>
            <person name="Kondo S."/>
            <person name="Hamamoto M."/>
            <person name="Yoshikawa H."/>
        </authorList>
    </citation>
    <scope>NUCLEOTIDE SEQUENCE [LARGE SCALE GENOMIC DNA]</scope>
    <source>
        <strain evidence="2 3">NRRL Y-17804</strain>
    </source>
</reference>
<keyword evidence="3" id="KW-1185">Reference proteome</keyword>
<gene>
    <name evidence="2" type="ORF">G7K_4217-t1</name>
</gene>
<reference evidence="2 3" key="1">
    <citation type="journal article" date="2011" name="J. Gen. Appl. Microbiol.">
        <title>Draft genome sequencing of the enigmatic yeast Saitoella complicata.</title>
        <authorList>
            <person name="Nishida H."/>
            <person name="Hamamoto M."/>
            <person name="Sugiyama J."/>
        </authorList>
    </citation>
    <scope>NUCLEOTIDE SEQUENCE [LARGE SCALE GENOMIC DNA]</scope>
    <source>
        <strain evidence="2 3">NRRL Y-17804</strain>
    </source>
</reference>
<dbReference type="Pfam" id="PF12937">
    <property type="entry name" value="F-box-like"/>
    <property type="match status" value="1"/>
</dbReference>
<sequence>MSFSDVPDEIITSVLAYLSGPDLRQISLINRRLHRLTQDQRLWYTICREDHRNNETKGAIHNQPTPQQMAFCRDAIDFPYSPGYDYFQEYKWRHAPQHRECIKLNGNNWGEDITAYTISSTGDSVFVLSDVGVVYHYVRSSSEGEYALVYETALERPEANGAFKPVVVSNSTILLDEEGACLYVAYQSYYYELDTMFGEILYHDKLQLTSSTENEAFISLARLSPGVMVLGTTQRKIHLLHREGQRGQIRNTIHLEFPASAMMVLDTHLLVTGRGAGAALFRIIVDGTLILDKMVHLGQMTHAITQLTHSQNVNDGSPRIIASIHKTSSFHLSEYALCLPSTPSHPAGADLKLVRHLPSWLQVGPLQSIASPGPPSHGPNFALMQHDGHVAIMDETLTRKISYIPIGRNEVASSLRCTHKGVWVRVEEEGGVRLEYVTVGSRPTRVGGTDGELGGGRGEGEEREKVFRRVFETSARDRMRFMR</sequence>
<feature type="domain" description="F-box" evidence="1">
    <location>
        <begin position="1"/>
        <end position="46"/>
    </location>
</feature>
<dbReference type="EMBL" id="BACD03000029">
    <property type="protein sequence ID" value="GAO50082.1"/>
    <property type="molecule type" value="Genomic_DNA"/>
</dbReference>
<evidence type="ECO:0000313" key="2">
    <source>
        <dbReference type="EMBL" id="GAO50082.1"/>
    </source>
</evidence>
<proteinExistence type="predicted"/>